<organism evidence="2">
    <name type="scientific">marine sediment metagenome</name>
    <dbReference type="NCBI Taxonomy" id="412755"/>
    <lineage>
        <taxon>unclassified sequences</taxon>
        <taxon>metagenomes</taxon>
        <taxon>ecological metagenomes</taxon>
    </lineage>
</organism>
<reference evidence="2" key="1">
    <citation type="journal article" date="2014" name="Front. Microbiol.">
        <title>High frequency of phylogenetically diverse reductive dehalogenase-homologous genes in deep subseafloor sedimentary metagenomes.</title>
        <authorList>
            <person name="Kawai M."/>
            <person name="Futagami T."/>
            <person name="Toyoda A."/>
            <person name="Takaki Y."/>
            <person name="Nishi S."/>
            <person name="Hori S."/>
            <person name="Arai W."/>
            <person name="Tsubouchi T."/>
            <person name="Morono Y."/>
            <person name="Uchiyama I."/>
            <person name="Ito T."/>
            <person name="Fujiyama A."/>
            <person name="Inagaki F."/>
            <person name="Takami H."/>
        </authorList>
    </citation>
    <scope>NUCLEOTIDE SEQUENCE</scope>
    <source>
        <strain evidence="2">Expedition CK06-06</strain>
    </source>
</reference>
<protein>
    <submittedName>
        <fullName evidence="2">Uncharacterized protein</fullName>
    </submittedName>
</protein>
<dbReference type="InterPro" id="IPR046289">
    <property type="entry name" value="DUF6326"/>
</dbReference>
<evidence type="ECO:0000256" key="1">
    <source>
        <dbReference type="SAM" id="Phobius"/>
    </source>
</evidence>
<feature type="transmembrane region" description="Helical" evidence="1">
    <location>
        <begin position="12"/>
        <end position="30"/>
    </location>
</feature>
<comment type="caution">
    <text evidence="2">The sequence shown here is derived from an EMBL/GenBank/DDBJ whole genome shotgun (WGS) entry which is preliminary data.</text>
</comment>
<gene>
    <name evidence="2" type="ORF">S06H3_09561</name>
</gene>
<feature type="transmembrane region" description="Helical" evidence="1">
    <location>
        <begin position="77"/>
        <end position="95"/>
    </location>
</feature>
<dbReference type="EMBL" id="BARV01004245">
    <property type="protein sequence ID" value="GAI16717.1"/>
    <property type="molecule type" value="Genomic_DNA"/>
</dbReference>
<feature type="transmembrane region" description="Helical" evidence="1">
    <location>
        <begin position="50"/>
        <end position="70"/>
    </location>
</feature>
<keyword evidence="1" id="KW-0472">Membrane</keyword>
<dbReference type="AlphaFoldDB" id="X1LBL0"/>
<keyword evidence="1" id="KW-0812">Transmembrane</keyword>
<feature type="transmembrane region" description="Helical" evidence="1">
    <location>
        <begin position="107"/>
        <end position="125"/>
    </location>
</feature>
<proteinExistence type="predicted"/>
<sequence>MENLRWNIRISFLWVFIAVAMSAHLALYVFEPGAIEKITTGGWDLDEGMFVLLTLFWLVPLTMAVLSVSLKDLINRWTNIIVGLAAIGFSIAHFALCPLKEPSIHQFIIVGSSIIVAVLILFLSLKWPKEKA</sequence>
<accession>X1LBL0</accession>
<dbReference type="Pfam" id="PF19851">
    <property type="entry name" value="DUF6326"/>
    <property type="match status" value="1"/>
</dbReference>
<evidence type="ECO:0000313" key="2">
    <source>
        <dbReference type="EMBL" id="GAI16717.1"/>
    </source>
</evidence>
<name>X1LBL0_9ZZZZ</name>
<keyword evidence="1" id="KW-1133">Transmembrane helix</keyword>